<reference evidence="4 5" key="1">
    <citation type="submission" date="2018-03" db="EMBL/GenBank/DDBJ databases">
        <title>Genomic Encyclopedia of Archaeal and Bacterial Type Strains, Phase II (KMG-II): from individual species to whole genera.</title>
        <authorList>
            <person name="Goeker M."/>
        </authorList>
    </citation>
    <scope>NUCLEOTIDE SEQUENCE [LARGE SCALE GENOMIC DNA]</scope>
    <source>
        <strain evidence="4 5">DSM 45312</strain>
    </source>
</reference>
<dbReference type="InterPro" id="IPR036249">
    <property type="entry name" value="Thioredoxin-like_sf"/>
</dbReference>
<proteinExistence type="predicted"/>
<feature type="compositionally biased region" description="Low complexity" evidence="1">
    <location>
        <begin position="289"/>
        <end position="303"/>
    </location>
</feature>
<evidence type="ECO:0000313" key="5">
    <source>
        <dbReference type="Proteomes" id="UP000240542"/>
    </source>
</evidence>
<keyword evidence="2" id="KW-1133">Transmembrane helix</keyword>
<organism evidence="4 5">
    <name type="scientific">Murinocardiopsis flavida</name>
    <dbReference type="NCBI Taxonomy" id="645275"/>
    <lineage>
        <taxon>Bacteria</taxon>
        <taxon>Bacillati</taxon>
        <taxon>Actinomycetota</taxon>
        <taxon>Actinomycetes</taxon>
        <taxon>Streptosporangiales</taxon>
        <taxon>Nocardiopsidaceae</taxon>
        <taxon>Murinocardiopsis</taxon>
    </lineage>
</organism>
<keyword evidence="2" id="KW-0812">Transmembrane</keyword>
<sequence length="620" mass="63871">MCDVHPHPPLGPESAPDRYRPVRLLSTPDESPLLLAEQQVADAVEAVLIRVVPAADAAPAGAPADQVRGASSGVAGFLERFTAEVAPPGAAPQRALVLVAEYPGGVGLRAWRAELMRGPVQDMRTALDPMRGVAAALDALHSGQAHPDGRTVVVGSLSPGTVMALPQSDGVPVDFGLGPRQDPALPPGRWLTSGYVAPEVAEHGYSAGSDRYAFGATCFFALTGQEPPPDAAGLRERFAALPPVDGAAPERHARLLAMFGDDPAARPPAAQWLRDLTGSASPAPPAAPAPAAAVPAAPAASPAGAPPAAPKGFRRRRTTLLVTLAVATVLILLGASVVTYRMLASGSGASAATPPASDRSSGRETPTARPASEDGSVRDDGSIATGDLGADLPVVEVYTDYQCAKCRTFMKSNGDALAGLAADGDAVVHYRPVSVFAQRLDPLAANSLRAGAAARAAADHGRFVEYSEVLFANQPAEGEEGFTTADLKKWGAEAGIDDPAFADRVESEGKAAEKYVSYVEELVEKGGVHFGAERLQTMPFEELAAWGADNGVDDGFLDDTYVAQVLDATTAVNKRYAPGDGRDAFSGAPSVYINGRLQDADRPAALRKAVGAAGAGTLAD</sequence>
<dbReference type="Gene3D" id="1.10.510.10">
    <property type="entry name" value="Transferase(Phosphotransferase) domain 1"/>
    <property type="match status" value="1"/>
</dbReference>
<dbReference type="InterPro" id="IPR011009">
    <property type="entry name" value="Kinase-like_dom_sf"/>
</dbReference>
<dbReference type="Proteomes" id="UP000240542">
    <property type="component" value="Unassembled WGS sequence"/>
</dbReference>
<dbReference type="InterPro" id="IPR012336">
    <property type="entry name" value="Thioredoxin-like_fold"/>
</dbReference>
<keyword evidence="5" id="KW-1185">Reference proteome</keyword>
<feature type="compositionally biased region" description="Basic and acidic residues" evidence="1">
    <location>
        <begin position="371"/>
        <end position="381"/>
    </location>
</feature>
<evidence type="ECO:0000259" key="3">
    <source>
        <dbReference type="PROSITE" id="PS50011"/>
    </source>
</evidence>
<feature type="transmembrane region" description="Helical" evidence="2">
    <location>
        <begin position="320"/>
        <end position="343"/>
    </location>
</feature>
<dbReference type="GO" id="GO:0004672">
    <property type="term" value="F:protein kinase activity"/>
    <property type="evidence" value="ECO:0007669"/>
    <property type="project" value="InterPro"/>
</dbReference>
<gene>
    <name evidence="4" type="ORF">CLV63_10549</name>
</gene>
<feature type="domain" description="Protein kinase" evidence="3">
    <location>
        <begin position="1"/>
        <end position="284"/>
    </location>
</feature>
<accession>A0A2P8DMF2</accession>
<name>A0A2P8DMF2_9ACTN</name>
<comment type="caution">
    <text evidence="4">The sequence shown here is derived from an EMBL/GenBank/DDBJ whole genome shotgun (WGS) entry which is preliminary data.</text>
</comment>
<dbReference type="PROSITE" id="PS50011">
    <property type="entry name" value="PROTEIN_KINASE_DOM"/>
    <property type="match status" value="1"/>
</dbReference>
<dbReference type="Pfam" id="PF13462">
    <property type="entry name" value="Thioredoxin_4"/>
    <property type="match status" value="1"/>
</dbReference>
<dbReference type="Gene3D" id="3.40.30.10">
    <property type="entry name" value="Glutaredoxin"/>
    <property type="match status" value="1"/>
</dbReference>
<feature type="compositionally biased region" description="Low complexity" evidence="1">
    <location>
        <begin position="347"/>
        <end position="357"/>
    </location>
</feature>
<feature type="region of interest" description="Disordered" evidence="1">
    <location>
        <begin position="347"/>
        <end position="384"/>
    </location>
</feature>
<protein>
    <submittedName>
        <fullName evidence="4">Thioredoxin-like protein</fullName>
    </submittedName>
</protein>
<dbReference type="SUPFAM" id="SSF56112">
    <property type="entry name" value="Protein kinase-like (PK-like)"/>
    <property type="match status" value="1"/>
</dbReference>
<evidence type="ECO:0000313" key="4">
    <source>
        <dbReference type="EMBL" id="PSK98377.1"/>
    </source>
</evidence>
<dbReference type="SUPFAM" id="SSF52833">
    <property type="entry name" value="Thioredoxin-like"/>
    <property type="match status" value="1"/>
</dbReference>
<dbReference type="InterPro" id="IPR000719">
    <property type="entry name" value="Prot_kinase_dom"/>
</dbReference>
<evidence type="ECO:0000256" key="1">
    <source>
        <dbReference type="SAM" id="MobiDB-lite"/>
    </source>
</evidence>
<evidence type="ECO:0000256" key="2">
    <source>
        <dbReference type="SAM" id="Phobius"/>
    </source>
</evidence>
<dbReference type="EMBL" id="PYGA01000005">
    <property type="protein sequence ID" value="PSK98377.1"/>
    <property type="molecule type" value="Genomic_DNA"/>
</dbReference>
<keyword evidence="2" id="KW-0472">Membrane</keyword>
<dbReference type="AlphaFoldDB" id="A0A2P8DMF2"/>
<feature type="region of interest" description="Disordered" evidence="1">
    <location>
        <begin position="275"/>
        <end position="311"/>
    </location>
</feature>
<dbReference type="GO" id="GO:0005524">
    <property type="term" value="F:ATP binding"/>
    <property type="evidence" value="ECO:0007669"/>
    <property type="project" value="InterPro"/>
</dbReference>